<dbReference type="SUPFAM" id="SSF55811">
    <property type="entry name" value="Nudix"/>
    <property type="match status" value="1"/>
</dbReference>
<protein>
    <recommendedName>
        <fullName evidence="3">Nudix hydrolase domain-containing protein</fullName>
    </recommendedName>
</protein>
<feature type="compositionally biased region" description="Low complexity" evidence="1">
    <location>
        <begin position="725"/>
        <end position="734"/>
    </location>
</feature>
<reference evidence="5" key="1">
    <citation type="journal article" date="2019" name="Int. J. Syst. Evol. Microbiol.">
        <title>The Global Catalogue of Microorganisms (GCM) 10K type strain sequencing project: providing services to taxonomists for standard genome sequencing and annotation.</title>
        <authorList>
            <consortium name="The Broad Institute Genomics Platform"/>
            <consortium name="The Broad Institute Genome Sequencing Center for Infectious Disease"/>
            <person name="Wu L."/>
            <person name="Ma J."/>
        </authorList>
    </citation>
    <scope>NUCLEOTIDE SEQUENCE [LARGE SCALE GENOMIC DNA]</scope>
    <source>
        <strain evidence="5">JCM 16904</strain>
    </source>
</reference>
<evidence type="ECO:0000256" key="1">
    <source>
        <dbReference type="SAM" id="MobiDB-lite"/>
    </source>
</evidence>
<evidence type="ECO:0000313" key="4">
    <source>
        <dbReference type="EMBL" id="GAA3714833.1"/>
    </source>
</evidence>
<proteinExistence type="predicted"/>
<feature type="compositionally biased region" description="Basic and acidic residues" evidence="1">
    <location>
        <begin position="537"/>
        <end position="550"/>
    </location>
</feature>
<feature type="domain" description="Nudix hydrolase" evidence="3">
    <location>
        <begin position="1116"/>
        <end position="1246"/>
    </location>
</feature>
<comment type="caution">
    <text evidence="4">The sequence shown here is derived from an EMBL/GenBank/DDBJ whole genome shotgun (WGS) entry which is preliminary data.</text>
</comment>
<feature type="compositionally biased region" description="Pro residues" evidence="1">
    <location>
        <begin position="347"/>
        <end position="359"/>
    </location>
</feature>
<feature type="compositionally biased region" description="Low complexity" evidence="1">
    <location>
        <begin position="506"/>
        <end position="520"/>
    </location>
</feature>
<keyword evidence="5" id="KW-1185">Reference proteome</keyword>
<feature type="compositionally biased region" description="Pro residues" evidence="1">
    <location>
        <begin position="413"/>
        <end position="422"/>
    </location>
</feature>
<feature type="transmembrane region" description="Helical" evidence="2">
    <location>
        <begin position="205"/>
        <end position="229"/>
    </location>
</feature>
<sequence length="2189" mass="232212">MGLDLSLVPEVVRPLALPLTGGAVPEADVPGIIAEARALESLADDLAAIEVEGAGSVVRLLSGHEWQGAAKDAFERLFAMLGGEQEGGGERQTLIDLLERALREEAASLRQHGVRMEHTEWMIYASLALLGLMIVRLLVFIAVNGPGVLRLIQHQALMTRMSIQTFKKLVLRNTLLFGGIMGGLDALVQLLQWGFGVREPGDIDFGSLAVSVGSGALTGVLFTGVNAGLSRLLSRQMVYLGSKAELAVRDRVVAITQSLYGQALVGGVAATGGSVPGLALSGRLDAEHLAYSFISGVAGGVDVPAAARVGYLPMMSTAAIGGHPSGAGSAYAPGGETGTMLTSGDDPGPPPPGPPPPPRGADGGTPDDLGKVPSGTLIYLSQPYQGESVAGKVVGRRETPVPDGGGHSTAQGAPPPRPPEPPTAERAQSGRPPADGSSADGATAGRVPADPTPADPVSGERAPGDGAPADRVPGERVPAERAPGGRAPAELAPADGTGPAAPRAEAGSPASLPRSSLLPATMSANSPPALDGTTDSASDRASDSASEREAAQPSAQGRTEPRSGAAEPPPAGHDRTHDRAGQSRTDDPALPAPHAPRAQDTVRDTAQAGDPQASPLTRTPSPDPAGRLPDPVGRPSDQAGPLPDRGGPLPDRAGHPSDQAGPLPDQAGPLPDRAGPQPDPGGRVPDGTGATQTAVAGPVTVRPAEAPTGVDRPSEAALADPPPATVADVAAVRPRPADPGGPGRPLDTPVTGPLRQGDPGPSAARSRALPDDLGQMEPATRRVAALLSQDGQYRPVSALAWQTSYATAVKGLMDSMRSSTKDMLAGGQKQGLRERVGDPGFYLVLTERHVVGRTIRTWLAVDRNSLTDLAGGPGEPAQDRRILRQMPFDSPEALETARRLAVDELLKSWGFGAGEILPPRLAMNLAAADEFGLTNLVDLQTYGDPSRNRTARKYHASNGDMRRDFLRRQYELSQRELARYGIEELVLYRGIRLDQGHPIAGLNGVADGEVVQAPPGLPLQSWSATPGVAKRYTLGEGVVMAGVFPASRVLATPWTGMGQLPLGEFVLLAGPGEVTVRHPPHVVPADPGAASLPPGWQVAQSGNRWTECALGHSHQGTEGRAGLLAYHRVSGDDVRVLMQLRSMETDHGGTWDLPGSPRDGGEDPVPAALRGVAERNRLDPGEVTVRGVHRDDHGGWVHDTVIGEMFGLADVWPASVESLDNVWVPLREVSRLDLHPDLAHAWPGLRAELEHVLVGHEPAATTAKATNPDVAAPKAATSDVAAPKAVAPEEATVGAAVREGVGRVGQDPRVPGPPFPGDLWGVADARPRNFAEAAAIVYRWTPGDPPGPAGPAQDGPANRIERLLNGAPENRDGGPDEQLLDEGRRLAEVLPVTDKSDRTALALASMSRALGDPNPRRAISDVAAEFDMALETDALVDLFHDARMADLSPESARGRAALVAVLTRAMEVDRLRWSGRQHRSVFGLREVTPGQARTVGLLLAMTGEPYTRSRAESLVRPLRQQHGLRTTRELIPVVQTAFNEGHLLAVRTSAADFLAAMDRFRLEDPRLWEGALLADRYALTDPTVEATRTLALLDELVTRRRDTVPDSFLSPLERLAEQVGQGRHVEQLVRLAEDARAHGADLTRVRGPQEAAGLLAAHRARDPYLWDGLPIAVDRGIRSPGNDEARALARLTEITGSESLSRMWALDPLRRLAGDAGLDHSAPRLAARAAEIQRAGFDLFGPVDRSQVLDALTHYANRPEPVGPQGLETPGPHDLSPSAVRDARQAAVREHAQAREAYERAHPLRRGALSRLPVRDPLVAVARDRVAALEARARSWQRWPDHPEVSYTRDFAAYRRAYEAAVQRAVRGEQVVPYMMEDATASLGAREGGRGFGPEIEFELPPSGLGQRRLALAHDLHKAGLTADAQAHSYHAMKDRGYRSGRPGDGGRGLWLLEMDSSVGGELVPPILYDERATWQNLALACEIIQSHGGWASVRTGGHNHVGTFDYDHLVPNHVTLVTYVQRHTDTFFRLAHNPELESHRGLEYCHPNELPGTGYASVSAVRQADTRRNVVLNLDGVRGSAKDHVEFRVWDGSLDPAVIQAHLKLSLATVEAGLRLATLGLPPNGGHHDRLGTHAERLRGVPEPDLTEEGSLSFRRMVDELFWREADKAQITALYAATRWALPPVGTE</sequence>
<keyword evidence="2" id="KW-0812">Transmembrane</keyword>
<evidence type="ECO:0000313" key="5">
    <source>
        <dbReference type="Proteomes" id="UP001500902"/>
    </source>
</evidence>
<feature type="compositionally biased region" description="Low complexity" evidence="1">
    <location>
        <begin position="480"/>
        <end position="490"/>
    </location>
</feature>
<name>A0ABP7E676_9ACTN</name>
<feature type="compositionally biased region" description="Low complexity" evidence="1">
    <location>
        <begin position="640"/>
        <end position="651"/>
    </location>
</feature>
<dbReference type="PROSITE" id="PS51462">
    <property type="entry name" value="NUDIX"/>
    <property type="match status" value="1"/>
</dbReference>
<dbReference type="InterPro" id="IPR000086">
    <property type="entry name" value="NUDIX_hydrolase_dom"/>
</dbReference>
<evidence type="ECO:0000259" key="3">
    <source>
        <dbReference type="PROSITE" id="PS51462"/>
    </source>
</evidence>
<feature type="region of interest" description="Disordered" evidence="1">
    <location>
        <begin position="325"/>
        <end position="375"/>
    </location>
</feature>
<evidence type="ECO:0000256" key="2">
    <source>
        <dbReference type="SAM" id="Phobius"/>
    </source>
</evidence>
<dbReference type="Proteomes" id="UP001500902">
    <property type="component" value="Unassembled WGS sequence"/>
</dbReference>
<accession>A0ABP7E676</accession>
<feature type="transmembrane region" description="Helical" evidence="2">
    <location>
        <begin position="121"/>
        <end position="149"/>
    </location>
</feature>
<dbReference type="RefSeq" id="WP_344895232.1">
    <property type="nucleotide sequence ID" value="NZ_BAAAZP010000226.1"/>
</dbReference>
<feature type="compositionally biased region" description="Low complexity" evidence="1">
    <location>
        <begin position="434"/>
        <end position="445"/>
    </location>
</feature>
<dbReference type="EMBL" id="BAAAZP010000226">
    <property type="protein sequence ID" value="GAA3714833.1"/>
    <property type="molecule type" value="Genomic_DNA"/>
</dbReference>
<dbReference type="InterPro" id="IPR015797">
    <property type="entry name" value="NUDIX_hydrolase-like_dom_sf"/>
</dbReference>
<keyword evidence="2" id="KW-0472">Membrane</keyword>
<dbReference type="Gene3D" id="3.90.79.10">
    <property type="entry name" value="Nucleoside Triphosphate Pyrophosphohydrolase"/>
    <property type="match status" value="1"/>
</dbReference>
<feature type="transmembrane region" description="Helical" evidence="2">
    <location>
        <begin position="259"/>
        <end position="280"/>
    </location>
</feature>
<organism evidence="4 5">
    <name type="scientific">Nonomuraea antimicrobica</name>
    <dbReference type="NCBI Taxonomy" id="561173"/>
    <lineage>
        <taxon>Bacteria</taxon>
        <taxon>Bacillati</taxon>
        <taxon>Actinomycetota</taxon>
        <taxon>Actinomycetes</taxon>
        <taxon>Streptosporangiales</taxon>
        <taxon>Streptosporangiaceae</taxon>
        <taxon>Nonomuraea</taxon>
    </lineage>
</organism>
<feature type="compositionally biased region" description="Basic and acidic residues" evidence="1">
    <location>
        <begin position="572"/>
        <end position="587"/>
    </location>
</feature>
<feature type="region of interest" description="Disordered" evidence="1">
    <location>
        <begin position="396"/>
        <end position="770"/>
    </location>
</feature>
<gene>
    <name evidence="4" type="ORF">GCM10022224_095590</name>
</gene>
<keyword evidence="2" id="KW-1133">Transmembrane helix</keyword>
<feature type="transmembrane region" description="Helical" evidence="2">
    <location>
        <begin position="170"/>
        <end position="193"/>
    </location>
</feature>